<reference evidence="9" key="1">
    <citation type="journal article" date="2019" name="Int. J. Syst. Evol. Microbiol.">
        <title>The Global Catalogue of Microorganisms (GCM) 10K type strain sequencing project: providing services to taxonomists for standard genome sequencing and annotation.</title>
        <authorList>
            <consortium name="The Broad Institute Genomics Platform"/>
            <consortium name="The Broad Institute Genome Sequencing Center for Infectious Disease"/>
            <person name="Wu L."/>
            <person name="Ma J."/>
        </authorList>
    </citation>
    <scope>NUCLEOTIDE SEQUENCE [LARGE SCALE GENOMIC DNA]</scope>
    <source>
        <strain evidence="9">JCM 31920</strain>
    </source>
</reference>
<comment type="caution">
    <text evidence="8">The sequence shown here is derived from an EMBL/GenBank/DDBJ whole genome shotgun (WGS) entry which is preliminary data.</text>
</comment>
<gene>
    <name evidence="8" type="ORF">GCM10023091_02670</name>
</gene>
<dbReference type="InterPro" id="IPR033985">
    <property type="entry name" value="SusD-like_N"/>
</dbReference>
<evidence type="ECO:0000256" key="1">
    <source>
        <dbReference type="ARBA" id="ARBA00004442"/>
    </source>
</evidence>
<evidence type="ECO:0000256" key="2">
    <source>
        <dbReference type="ARBA" id="ARBA00006275"/>
    </source>
</evidence>
<feature type="domain" description="SusD-like N-terminal" evidence="7">
    <location>
        <begin position="90"/>
        <end position="236"/>
    </location>
</feature>
<dbReference type="Pfam" id="PF07980">
    <property type="entry name" value="SusD_RagB"/>
    <property type="match status" value="1"/>
</dbReference>
<evidence type="ECO:0000256" key="4">
    <source>
        <dbReference type="ARBA" id="ARBA00023136"/>
    </source>
</evidence>
<name>A0ABP8LMD9_9BACT</name>
<dbReference type="EMBL" id="BAABEY010000001">
    <property type="protein sequence ID" value="GAA4431643.1"/>
    <property type="molecule type" value="Genomic_DNA"/>
</dbReference>
<comment type="similarity">
    <text evidence="2">Belongs to the SusD family.</text>
</comment>
<evidence type="ECO:0000259" key="6">
    <source>
        <dbReference type="Pfam" id="PF07980"/>
    </source>
</evidence>
<dbReference type="Proteomes" id="UP001501508">
    <property type="component" value="Unassembled WGS sequence"/>
</dbReference>
<sequence>MKKIALAFCTISLCLSACQDGSDLLDPVTTGLTEKDVFASPQYSERFLLDVYRQIIPILAHTDFAGPRWRNLAHLEVATDNGSTIMAGSNNVRMFNSGTMTAASTNMFWYYDWVNCFAAIRAANLFLANIDNVPADPQYNFNENTRKIRKAEGKFLLAFNFAELAKQFGGLPLIKEVATPTDQSMMIPRSSFDETIAYIAQLCDEAAADLPLAHPEIEYGRATKGAALALKARMLLYAASPLWNDSANPTESPFSGKYDANKWQEAAKAAKAVIALGNYSLHPDLATVFLTRENTEVIFARMQDPMSYHSATHIPYTLYNGTGAYGVGGVNQASYNLVKEYEVLKNGVAYSIEDPASGHNPQDPFKNRDPRFYRDFIFNGAKILGKTAEFGNPEPGHNKSGAHNMGYLIDGQAYNTFMYTIKFADPTLNVTWDARNAAGGTRVNQNFPYLRYAEVLLNYAEAMNEAYGPESDALGAGKSALQALNEVRERATYPEGRPEYLGLKGGMPPVASGLSKDQMREKIKHERRVELSFEEHRFWDVRRWKDTPETEIKAQIPIYKKDGTMEYQIKTIDNRYHHERMNRMPIPQSELLANPQLVQNSGW</sequence>
<keyword evidence="5" id="KW-0998">Cell outer membrane</keyword>
<evidence type="ECO:0000259" key="7">
    <source>
        <dbReference type="Pfam" id="PF14322"/>
    </source>
</evidence>
<dbReference type="InterPro" id="IPR011990">
    <property type="entry name" value="TPR-like_helical_dom_sf"/>
</dbReference>
<keyword evidence="4" id="KW-0472">Membrane</keyword>
<keyword evidence="9" id="KW-1185">Reference proteome</keyword>
<comment type="subcellular location">
    <subcellularLocation>
        <location evidence="1">Cell outer membrane</location>
    </subcellularLocation>
</comment>
<evidence type="ECO:0000256" key="3">
    <source>
        <dbReference type="ARBA" id="ARBA00022729"/>
    </source>
</evidence>
<accession>A0ABP8LMD9</accession>
<evidence type="ECO:0000313" key="8">
    <source>
        <dbReference type="EMBL" id="GAA4431643.1"/>
    </source>
</evidence>
<dbReference type="CDD" id="cd08977">
    <property type="entry name" value="SusD"/>
    <property type="match status" value="1"/>
</dbReference>
<dbReference type="SUPFAM" id="SSF48452">
    <property type="entry name" value="TPR-like"/>
    <property type="match status" value="1"/>
</dbReference>
<dbReference type="Pfam" id="PF14322">
    <property type="entry name" value="SusD-like_3"/>
    <property type="match status" value="1"/>
</dbReference>
<proteinExistence type="inferred from homology"/>
<keyword evidence="3" id="KW-0732">Signal</keyword>
<feature type="domain" description="RagB/SusD" evidence="6">
    <location>
        <begin position="296"/>
        <end position="603"/>
    </location>
</feature>
<organism evidence="8 9">
    <name type="scientific">Ravibacter arvi</name>
    <dbReference type="NCBI Taxonomy" id="2051041"/>
    <lineage>
        <taxon>Bacteria</taxon>
        <taxon>Pseudomonadati</taxon>
        <taxon>Bacteroidota</taxon>
        <taxon>Cytophagia</taxon>
        <taxon>Cytophagales</taxon>
        <taxon>Spirosomataceae</taxon>
        <taxon>Ravibacter</taxon>
    </lineage>
</organism>
<dbReference type="Gene3D" id="1.25.40.390">
    <property type="match status" value="1"/>
</dbReference>
<evidence type="ECO:0000313" key="9">
    <source>
        <dbReference type="Proteomes" id="UP001501508"/>
    </source>
</evidence>
<evidence type="ECO:0000256" key="5">
    <source>
        <dbReference type="ARBA" id="ARBA00023237"/>
    </source>
</evidence>
<dbReference type="InterPro" id="IPR012944">
    <property type="entry name" value="SusD_RagB_dom"/>
</dbReference>
<protein>
    <submittedName>
        <fullName evidence="8">RagB/SusD family nutrient uptake outer membrane protein</fullName>
    </submittedName>
</protein>